<comment type="caution">
    <text evidence="2">The sequence shown here is derived from an EMBL/GenBank/DDBJ whole genome shotgun (WGS) entry which is preliminary data.</text>
</comment>
<feature type="transmembrane region" description="Helical" evidence="1">
    <location>
        <begin position="47"/>
        <end position="66"/>
    </location>
</feature>
<dbReference type="Proteomes" id="UP000027601">
    <property type="component" value="Unassembled WGS sequence"/>
</dbReference>
<sequence>MVVVNRDSSHPEGTLHGIRLLGKDAFLRYRLYLKTRPGKVGLVAPEGLVPITSVTASITAGVIFPAKKM</sequence>
<accession>A0A069D4C9</accession>
<dbReference type="AlphaFoldDB" id="A0A069D4C9"/>
<evidence type="ECO:0000313" key="3">
    <source>
        <dbReference type="Proteomes" id="UP000027601"/>
    </source>
</evidence>
<organism evidence="2 3">
    <name type="scientific">Bacteroides graminisolvens DSM 19988 = JCM 15093</name>
    <dbReference type="NCBI Taxonomy" id="1121097"/>
    <lineage>
        <taxon>Bacteria</taxon>
        <taxon>Pseudomonadati</taxon>
        <taxon>Bacteroidota</taxon>
        <taxon>Bacteroidia</taxon>
        <taxon>Bacteroidales</taxon>
        <taxon>Bacteroidaceae</taxon>
        <taxon>Bacteroides</taxon>
    </lineage>
</organism>
<reference evidence="2 3" key="1">
    <citation type="journal article" date="2015" name="Microbes Environ.">
        <title>Distribution and evolution of nitrogen fixation genes in the phylum bacteroidetes.</title>
        <authorList>
            <person name="Inoue J."/>
            <person name="Oshima K."/>
            <person name="Suda W."/>
            <person name="Sakamoto M."/>
            <person name="Iino T."/>
            <person name="Noda S."/>
            <person name="Hongoh Y."/>
            <person name="Hattori M."/>
            <person name="Ohkuma M."/>
        </authorList>
    </citation>
    <scope>NUCLEOTIDE SEQUENCE [LARGE SCALE GENOMIC DNA]</scope>
    <source>
        <strain evidence="2 3">JCM 15093</strain>
    </source>
</reference>
<dbReference type="EMBL" id="BAJS01000028">
    <property type="protein sequence ID" value="GAK37743.1"/>
    <property type="molecule type" value="Genomic_DNA"/>
</dbReference>
<keyword evidence="3" id="KW-1185">Reference proteome</keyword>
<name>A0A069D4C9_9BACE</name>
<keyword evidence="1" id="KW-0812">Transmembrane</keyword>
<keyword evidence="1" id="KW-0472">Membrane</keyword>
<gene>
    <name evidence="2" type="ORF">JCM15093_3016</name>
</gene>
<proteinExistence type="predicted"/>
<evidence type="ECO:0000313" key="2">
    <source>
        <dbReference type="EMBL" id="GAK37743.1"/>
    </source>
</evidence>
<keyword evidence="1" id="KW-1133">Transmembrane helix</keyword>
<protein>
    <submittedName>
        <fullName evidence="2">Uncharacterized protein</fullName>
    </submittedName>
</protein>
<evidence type="ECO:0000256" key="1">
    <source>
        <dbReference type="SAM" id="Phobius"/>
    </source>
</evidence>